<proteinExistence type="inferred from homology"/>
<dbReference type="Pfam" id="PF22019">
    <property type="entry name" value="GlgB_N"/>
    <property type="match status" value="1"/>
</dbReference>
<dbReference type="UniPathway" id="UPA00164"/>
<sequence length="755" mass="86870">MRQHTLNLFLRVMPSSLPEDLPKRHFSVTHRDPFEVLGAHAVEVDGAAAVAIRALLPQAEKAWVIPQAGEPQAMIRQEGTDFFAAVFLGQAEIFGYQLRILDKAGAESQNADPFSFLPVLGELDLQLFNEGRHYRTYDKLGAHIIRLGDVQGVLFAVWAPDADRVSVIGDFNHWDGRCHPMRVRGSSGIWELFVPGQGQGAAYKYEIRSKAGTLSEKTDPQGFYAEMRPRTASIVWDLSFDDRGLWSDAEWMAHRRQNNLLQRPLAIYEVHLGSWARVPGNNGYLTYRDLAERLVAYVRQQGYTHIELLPITEHPLDASWGYQVTGMFSPTSRFGSPDDFQYFVDTLHRNGIGVILDWVPAHFPKNDFGLVRFDGSTLYEYADDRLGEHKGWGTKVFNFKRNEVVQFLINSALFWLDRYHIDGLRVDAVSAMLYRDYERTEWLPNEYGGRENLEAIAFLRRLNEKVGELHPGAVTIAEESTAFPMVSRPTWLGGLGFTFKWNMGWMHDTLDYIAHDPIHRKYHHQKLTFGLMYAFSENFILPISHDEVVHLKKSMIDKMPGDLWQKFANQRLYLGFMWTHPGKKVLFMGQDFGQWREWNEDRSLDWHLTEPGGAAHGPEPHVRLQRWLATLNQFYAAEPALFEQDCERMGFEWIDASDWEHSVISYIRRARDRQDYLVVVANFTPIVRRGYRLGVPEWMAYREVLNSDAAEYHGSGVRNEGALAANEIRWQSQPYSLEITLPPLAVVVLRPDRRA</sequence>
<feature type="active site" description="Proton donor" evidence="10 11">
    <location>
        <position position="478"/>
    </location>
</feature>
<dbReference type="FunFam" id="2.60.40.1180:FF:000002">
    <property type="entry name" value="1,4-alpha-glucan branching enzyme GlgB"/>
    <property type="match status" value="1"/>
</dbReference>
<dbReference type="Proteomes" id="UP000199169">
    <property type="component" value="Unassembled WGS sequence"/>
</dbReference>
<evidence type="ECO:0000256" key="2">
    <source>
        <dbReference type="ARBA" id="ARBA00002953"/>
    </source>
</evidence>
<reference evidence="13 14" key="1">
    <citation type="submission" date="2016-06" db="EMBL/GenBank/DDBJ databases">
        <authorList>
            <person name="Kjaerup R.B."/>
            <person name="Dalgaard T.S."/>
            <person name="Juul-Madsen H.R."/>
        </authorList>
    </citation>
    <scope>NUCLEOTIDE SEQUENCE [LARGE SCALE GENOMIC DNA]</scope>
    <source>
        <strain evidence="13">3</strain>
    </source>
</reference>
<dbReference type="InterPro" id="IPR013780">
    <property type="entry name" value="Glyco_hydro_b"/>
</dbReference>
<dbReference type="GO" id="GO:0005829">
    <property type="term" value="C:cytosol"/>
    <property type="evidence" value="ECO:0007669"/>
    <property type="project" value="TreeGrafter"/>
</dbReference>
<feature type="active site" description="Nucleophile" evidence="10 11">
    <location>
        <position position="427"/>
    </location>
</feature>
<dbReference type="InterPro" id="IPR014756">
    <property type="entry name" value="Ig_E-set"/>
</dbReference>
<dbReference type="PIRSF" id="PIRSF000463">
    <property type="entry name" value="GlgB"/>
    <property type="match status" value="1"/>
</dbReference>
<dbReference type="EMBL" id="FLQX01000005">
    <property type="protein sequence ID" value="SBT03448.1"/>
    <property type="molecule type" value="Genomic_DNA"/>
</dbReference>
<keyword evidence="6 10" id="KW-0328">Glycosyltransferase</keyword>
<dbReference type="NCBIfam" id="TIGR01515">
    <property type="entry name" value="branching_enzym"/>
    <property type="match status" value="1"/>
</dbReference>
<dbReference type="Pfam" id="PF02806">
    <property type="entry name" value="Alpha-amylase_C"/>
    <property type="match status" value="1"/>
</dbReference>
<dbReference type="GO" id="GO:0004553">
    <property type="term" value="F:hydrolase activity, hydrolyzing O-glycosyl compounds"/>
    <property type="evidence" value="ECO:0007669"/>
    <property type="project" value="InterPro"/>
</dbReference>
<comment type="catalytic activity">
    <reaction evidence="1 10">
        <text>Transfers a segment of a (1-&gt;4)-alpha-D-glucan chain to a primary hydroxy group in a similar glucan chain.</text>
        <dbReference type="EC" id="2.4.1.18"/>
    </reaction>
</comment>
<dbReference type="FunFam" id="3.20.20.80:FF:000003">
    <property type="entry name" value="1,4-alpha-glucan branching enzyme GlgB"/>
    <property type="match status" value="1"/>
</dbReference>
<dbReference type="InterPro" id="IPR013783">
    <property type="entry name" value="Ig-like_fold"/>
</dbReference>
<dbReference type="InterPro" id="IPR006407">
    <property type="entry name" value="GlgB"/>
</dbReference>
<dbReference type="NCBIfam" id="NF008967">
    <property type="entry name" value="PRK12313.1"/>
    <property type="match status" value="1"/>
</dbReference>
<dbReference type="AlphaFoldDB" id="A0A1A8XHN4"/>
<comment type="similarity">
    <text evidence="4 10">Belongs to the glycosyl hydrolase 13 family. GlgB subfamily.</text>
</comment>
<comment type="subunit">
    <text evidence="10">Monomer.</text>
</comment>
<keyword evidence="14" id="KW-1185">Reference proteome</keyword>
<evidence type="ECO:0000256" key="1">
    <source>
        <dbReference type="ARBA" id="ARBA00000826"/>
    </source>
</evidence>
<dbReference type="InterPro" id="IPR004193">
    <property type="entry name" value="Glyco_hydro_13_N"/>
</dbReference>
<gene>
    <name evidence="10 13" type="primary">glgB</name>
    <name evidence="13" type="ORF">ACCAA_1020017</name>
</gene>
<dbReference type="GO" id="GO:0003844">
    <property type="term" value="F:1,4-alpha-glucan branching enzyme activity"/>
    <property type="evidence" value="ECO:0007669"/>
    <property type="project" value="UniProtKB-UniRule"/>
</dbReference>
<dbReference type="GO" id="GO:0043169">
    <property type="term" value="F:cation binding"/>
    <property type="evidence" value="ECO:0007669"/>
    <property type="project" value="InterPro"/>
</dbReference>
<organism evidence="13 14">
    <name type="scientific">Candidatus Accumulibacter aalborgensis</name>
    <dbReference type="NCBI Taxonomy" id="1860102"/>
    <lineage>
        <taxon>Bacteria</taxon>
        <taxon>Pseudomonadati</taxon>
        <taxon>Pseudomonadota</taxon>
        <taxon>Betaproteobacteria</taxon>
        <taxon>Candidatus Accumulibacter</taxon>
    </lineage>
</organism>
<evidence type="ECO:0000256" key="11">
    <source>
        <dbReference type="PIRSR" id="PIRSR000463-1"/>
    </source>
</evidence>
<dbReference type="HAMAP" id="MF_00685">
    <property type="entry name" value="GlgB"/>
    <property type="match status" value="1"/>
</dbReference>
<dbReference type="PANTHER" id="PTHR43651:SF3">
    <property type="entry name" value="1,4-ALPHA-GLUCAN-BRANCHING ENZYME"/>
    <property type="match status" value="1"/>
</dbReference>
<keyword evidence="7 10" id="KW-0808">Transferase</keyword>
<evidence type="ECO:0000256" key="8">
    <source>
        <dbReference type="ARBA" id="ARBA00023056"/>
    </source>
</evidence>
<keyword evidence="8 10" id="KW-0320">Glycogen biosynthesis</keyword>
<dbReference type="Pfam" id="PF00128">
    <property type="entry name" value="Alpha-amylase"/>
    <property type="match status" value="2"/>
</dbReference>
<evidence type="ECO:0000259" key="12">
    <source>
        <dbReference type="SMART" id="SM00642"/>
    </source>
</evidence>
<dbReference type="InterPro" id="IPR017853">
    <property type="entry name" value="GH"/>
</dbReference>
<dbReference type="SMART" id="SM00642">
    <property type="entry name" value="Aamy"/>
    <property type="match status" value="1"/>
</dbReference>
<evidence type="ECO:0000256" key="10">
    <source>
        <dbReference type="HAMAP-Rule" id="MF_00685"/>
    </source>
</evidence>
<dbReference type="Pfam" id="PF02922">
    <property type="entry name" value="CBM_48"/>
    <property type="match status" value="1"/>
</dbReference>
<dbReference type="InterPro" id="IPR044143">
    <property type="entry name" value="GlgB_N_E_set_prok"/>
</dbReference>
<dbReference type="Gene3D" id="3.20.20.80">
    <property type="entry name" value="Glycosidases"/>
    <property type="match status" value="1"/>
</dbReference>
<dbReference type="NCBIfam" id="NF003811">
    <property type="entry name" value="PRK05402.1"/>
    <property type="match status" value="1"/>
</dbReference>
<dbReference type="FunFam" id="2.60.40.10:FF:000169">
    <property type="entry name" value="1,4-alpha-glucan branching enzyme GlgB"/>
    <property type="match status" value="1"/>
</dbReference>
<dbReference type="STRING" id="1860102.ACCAA_1020017"/>
<evidence type="ECO:0000313" key="13">
    <source>
        <dbReference type="EMBL" id="SBT03448.1"/>
    </source>
</evidence>
<dbReference type="InterPro" id="IPR037439">
    <property type="entry name" value="Branching_enzy"/>
</dbReference>
<evidence type="ECO:0000256" key="4">
    <source>
        <dbReference type="ARBA" id="ARBA00009000"/>
    </source>
</evidence>
<accession>A0A1A8XHN4</accession>
<keyword evidence="9 10" id="KW-0119">Carbohydrate metabolism</keyword>
<evidence type="ECO:0000313" key="14">
    <source>
        <dbReference type="Proteomes" id="UP000199169"/>
    </source>
</evidence>
<comment type="pathway">
    <text evidence="3 10">Glycan biosynthesis; glycogen biosynthesis.</text>
</comment>
<dbReference type="Gene3D" id="2.60.40.1180">
    <property type="entry name" value="Golgi alpha-mannosidase II"/>
    <property type="match status" value="1"/>
</dbReference>
<evidence type="ECO:0000256" key="6">
    <source>
        <dbReference type="ARBA" id="ARBA00022676"/>
    </source>
</evidence>
<evidence type="ECO:0000256" key="3">
    <source>
        <dbReference type="ARBA" id="ARBA00004964"/>
    </source>
</evidence>
<dbReference type="SUPFAM" id="SSF51011">
    <property type="entry name" value="Glycosyl hydrolase domain"/>
    <property type="match status" value="1"/>
</dbReference>
<dbReference type="SUPFAM" id="SSF81296">
    <property type="entry name" value="E set domains"/>
    <property type="match status" value="2"/>
</dbReference>
<evidence type="ECO:0000256" key="7">
    <source>
        <dbReference type="ARBA" id="ARBA00022679"/>
    </source>
</evidence>
<dbReference type="SUPFAM" id="SSF51445">
    <property type="entry name" value="(Trans)glycosidases"/>
    <property type="match status" value="1"/>
</dbReference>
<dbReference type="GO" id="GO:0005978">
    <property type="term" value="P:glycogen biosynthetic process"/>
    <property type="evidence" value="ECO:0007669"/>
    <property type="project" value="UniProtKB-UniRule"/>
</dbReference>
<dbReference type="CDD" id="cd11322">
    <property type="entry name" value="AmyAc_Glg_BE"/>
    <property type="match status" value="1"/>
</dbReference>
<dbReference type="InterPro" id="IPR054169">
    <property type="entry name" value="GlgB_N"/>
</dbReference>
<keyword evidence="5 10" id="KW-0321">Glycogen metabolism</keyword>
<dbReference type="Gene3D" id="2.60.40.10">
    <property type="entry name" value="Immunoglobulins"/>
    <property type="match status" value="2"/>
</dbReference>
<evidence type="ECO:0000256" key="5">
    <source>
        <dbReference type="ARBA" id="ARBA00022600"/>
    </source>
</evidence>
<dbReference type="EC" id="2.4.1.18" evidence="10"/>
<evidence type="ECO:0000256" key="9">
    <source>
        <dbReference type="ARBA" id="ARBA00023277"/>
    </source>
</evidence>
<comment type="function">
    <text evidence="2 10">Catalyzes the formation of the alpha-1,6-glucosidic linkages in glycogen by scission of a 1,4-alpha-linked oligosaccharide from growing alpha-1,4-glucan chains and the subsequent attachment of the oligosaccharide to the alpha-1,6 position.</text>
</comment>
<dbReference type="InterPro" id="IPR006047">
    <property type="entry name" value="GH13_cat_dom"/>
</dbReference>
<protein>
    <recommendedName>
        <fullName evidence="10">1,4-alpha-glucan branching enzyme GlgB</fullName>
        <ecNumber evidence="10">2.4.1.18</ecNumber>
    </recommendedName>
    <alternativeName>
        <fullName evidence="10">1,4-alpha-D-glucan:1,4-alpha-D-glucan 6-glucosyl-transferase</fullName>
    </alternativeName>
    <alternativeName>
        <fullName evidence="10">Alpha-(1-&gt;4)-glucan branching enzyme</fullName>
    </alternativeName>
    <alternativeName>
        <fullName evidence="10">Glycogen branching enzyme</fullName>
        <shortName evidence="10">BE</shortName>
    </alternativeName>
</protein>
<feature type="domain" description="Glycosyl hydrolase family 13 catalytic" evidence="12">
    <location>
        <begin position="269"/>
        <end position="635"/>
    </location>
</feature>
<dbReference type="CDD" id="cd02855">
    <property type="entry name" value="E_set_GBE_prok_N"/>
    <property type="match status" value="1"/>
</dbReference>
<name>A0A1A8XHN4_9PROT</name>
<dbReference type="InterPro" id="IPR006048">
    <property type="entry name" value="A-amylase/branching_C"/>
</dbReference>
<dbReference type="PANTHER" id="PTHR43651">
    <property type="entry name" value="1,4-ALPHA-GLUCAN-BRANCHING ENZYME"/>
    <property type="match status" value="1"/>
</dbReference>